<dbReference type="RefSeq" id="WP_004798022.1">
    <property type="nucleotide sequence ID" value="NZ_BKKW01000022.1"/>
</dbReference>
<accession>S3TIC3</accession>
<dbReference type="Proteomes" id="UP000014559">
    <property type="component" value="Unassembled WGS sequence"/>
</dbReference>
<proteinExistence type="predicted"/>
<dbReference type="HOGENOM" id="CLU_069989_0_0_6"/>
<dbReference type="SUPFAM" id="SSF53756">
    <property type="entry name" value="UDP-Glycosyltransferase/glycogen phosphorylase"/>
    <property type="match status" value="1"/>
</dbReference>
<gene>
    <name evidence="1" type="ORF">F907_03295</name>
</gene>
<dbReference type="EMBL" id="ATGK01000018">
    <property type="protein sequence ID" value="EPG35415.1"/>
    <property type="molecule type" value="Genomic_DNA"/>
</dbReference>
<dbReference type="PATRIC" id="fig|1217696.3.peg.3238"/>
<protein>
    <recommendedName>
        <fullName evidence="3">Glycosyltransferase family 4 protein</fullName>
    </recommendedName>
</protein>
<reference evidence="1 2" key="1">
    <citation type="submission" date="2013-06" db="EMBL/GenBank/DDBJ databases">
        <title>The Genome Sequence of Acinetobacter sp. NIPH 2036.</title>
        <authorList>
            <consortium name="The Broad Institute Genome Sequencing Platform"/>
            <consortium name="The Broad Institute Genome Sequencing Center for Infectious Disease"/>
            <person name="Cerqueira G."/>
            <person name="Feldgarden M."/>
            <person name="Courvalin P."/>
            <person name="Perichon B."/>
            <person name="Grillot-Courvalin C."/>
            <person name="Clermont D."/>
            <person name="Rocha E."/>
            <person name="Yoon E.-J."/>
            <person name="Nemec A."/>
            <person name="Young S.K."/>
            <person name="Zeng Q."/>
            <person name="Gargeya S."/>
            <person name="Fitzgerald M."/>
            <person name="Abouelleil A."/>
            <person name="Alvarado L."/>
            <person name="Berlin A.M."/>
            <person name="Chapman S.B."/>
            <person name="Dewar J."/>
            <person name="Goldberg J."/>
            <person name="Griggs A."/>
            <person name="Gujja S."/>
            <person name="Hansen M."/>
            <person name="Howarth C."/>
            <person name="Imamovic A."/>
            <person name="Larimer J."/>
            <person name="McCowan C."/>
            <person name="Murphy C."/>
            <person name="Pearson M."/>
            <person name="Priest M."/>
            <person name="Roberts A."/>
            <person name="Saif S."/>
            <person name="Shea T."/>
            <person name="Sykes S."/>
            <person name="Wortman J."/>
            <person name="Nusbaum C."/>
            <person name="Birren B."/>
        </authorList>
    </citation>
    <scope>NUCLEOTIDE SEQUENCE [LARGE SCALE GENOMIC DNA]</scope>
    <source>
        <strain evidence="1 2">NIPH 2036</strain>
    </source>
</reference>
<evidence type="ECO:0008006" key="3">
    <source>
        <dbReference type="Google" id="ProtNLM"/>
    </source>
</evidence>
<dbReference type="AlphaFoldDB" id="S3TIC3"/>
<comment type="caution">
    <text evidence="1">The sequence shown here is derived from an EMBL/GenBank/DDBJ whole genome shotgun (WGS) entry which is preliminary data.</text>
</comment>
<evidence type="ECO:0000313" key="2">
    <source>
        <dbReference type="Proteomes" id="UP000014559"/>
    </source>
</evidence>
<evidence type="ECO:0000313" key="1">
    <source>
        <dbReference type="EMBL" id="EPG35415.1"/>
    </source>
</evidence>
<name>S3TIC3_9GAMM</name>
<sequence>MYKIVFLMNERNDATDYYVQLIKKSLEASGQAVLIIDDLKNIEKNDKVLTISLKAFFYTWLRNPKQFIFHWFQGVTPEEARMLFSNKRFQRNIRWMYLSLFERFVLLFSKFNFFVSGAMLDHYKYKYKYKKNNFMVMPCYNQKLNMNAFYDEKYKEPTFVYAGSLSDWQCINETLQVFKEIQYKIPAAKMFLYTAEKEKAFFLIEKNQIKNIVVDYVEYSQLNDVLKNIKYGFLIRKDMVVNNVSTPTKMNGYLANGVIPIYSDFIFDFKLNLKGDFLISSKSHLDMIDKVIKFEENKICSDEVKSEYSLLFEKYYSDEKYIKEILKKFKKFEVI</sequence>
<organism evidence="1 2">
    <name type="scientific">Acinetobacter colistiniresistens</name>
    <dbReference type="NCBI Taxonomy" id="280145"/>
    <lineage>
        <taxon>Bacteria</taxon>
        <taxon>Pseudomonadati</taxon>
        <taxon>Pseudomonadota</taxon>
        <taxon>Gammaproteobacteria</taxon>
        <taxon>Moraxellales</taxon>
        <taxon>Moraxellaceae</taxon>
        <taxon>Acinetobacter</taxon>
    </lineage>
</organism>